<gene>
    <name evidence="1" type="ORF">DPEC_G00315170</name>
</gene>
<sequence length="93" mass="10215">MLRALRGARPEARRIKDAPQVRGQSRTWVNPQPPLVPHSHHKDRVLEGLMPRSSLSNTSDTEELGEGVLSPCPICPALGLYDPGVPRVAYPTL</sequence>
<proteinExistence type="predicted"/>
<comment type="caution">
    <text evidence="1">The sequence shown here is derived from an EMBL/GenBank/DDBJ whole genome shotgun (WGS) entry which is preliminary data.</text>
</comment>
<dbReference type="Proteomes" id="UP001157502">
    <property type="component" value="Chromosome 30"/>
</dbReference>
<organism evidence="1 2">
    <name type="scientific">Dallia pectoralis</name>
    <name type="common">Alaska blackfish</name>
    <dbReference type="NCBI Taxonomy" id="75939"/>
    <lineage>
        <taxon>Eukaryota</taxon>
        <taxon>Metazoa</taxon>
        <taxon>Chordata</taxon>
        <taxon>Craniata</taxon>
        <taxon>Vertebrata</taxon>
        <taxon>Euteleostomi</taxon>
        <taxon>Actinopterygii</taxon>
        <taxon>Neopterygii</taxon>
        <taxon>Teleostei</taxon>
        <taxon>Protacanthopterygii</taxon>
        <taxon>Esociformes</taxon>
        <taxon>Umbridae</taxon>
        <taxon>Dallia</taxon>
    </lineage>
</organism>
<reference evidence="1" key="1">
    <citation type="submission" date="2021-05" db="EMBL/GenBank/DDBJ databases">
        <authorList>
            <person name="Pan Q."/>
            <person name="Jouanno E."/>
            <person name="Zahm M."/>
            <person name="Klopp C."/>
            <person name="Cabau C."/>
            <person name="Louis A."/>
            <person name="Berthelot C."/>
            <person name="Parey E."/>
            <person name="Roest Crollius H."/>
            <person name="Montfort J."/>
            <person name="Robinson-Rechavi M."/>
            <person name="Bouchez O."/>
            <person name="Lampietro C."/>
            <person name="Lopez Roques C."/>
            <person name="Donnadieu C."/>
            <person name="Postlethwait J."/>
            <person name="Bobe J."/>
            <person name="Dillon D."/>
            <person name="Chandos A."/>
            <person name="von Hippel F."/>
            <person name="Guiguen Y."/>
        </authorList>
    </citation>
    <scope>NUCLEOTIDE SEQUENCE</scope>
    <source>
        <strain evidence="1">YG-Jan2019</strain>
    </source>
</reference>
<dbReference type="EMBL" id="CM055757">
    <property type="protein sequence ID" value="KAJ7989016.1"/>
    <property type="molecule type" value="Genomic_DNA"/>
</dbReference>
<name>A0ACC2FC74_DALPE</name>
<accession>A0ACC2FC74</accession>
<protein>
    <submittedName>
        <fullName evidence="1">Uncharacterized protein</fullName>
    </submittedName>
</protein>
<keyword evidence="2" id="KW-1185">Reference proteome</keyword>
<evidence type="ECO:0000313" key="1">
    <source>
        <dbReference type="EMBL" id="KAJ7989016.1"/>
    </source>
</evidence>
<evidence type="ECO:0000313" key="2">
    <source>
        <dbReference type="Proteomes" id="UP001157502"/>
    </source>
</evidence>